<keyword evidence="3" id="KW-0804">Transcription</keyword>
<dbReference type="PANTHER" id="PTHR43280:SF28">
    <property type="entry name" value="HTH-TYPE TRANSCRIPTIONAL ACTIVATOR RHAS"/>
    <property type="match status" value="1"/>
</dbReference>
<dbReference type="InterPro" id="IPR014710">
    <property type="entry name" value="RmlC-like_jellyroll"/>
</dbReference>
<keyword evidence="2" id="KW-0238">DNA-binding</keyword>
<dbReference type="GO" id="GO:0043565">
    <property type="term" value="F:sequence-specific DNA binding"/>
    <property type="evidence" value="ECO:0007669"/>
    <property type="project" value="InterPro"/>
</dbReference>
<reference evidence="5" key="2">
    <citation type="journal article" date="2021" name="PeerJ">
        <title>Extensive microbial diversity within the chicken gut microbiome revealed by metagenomics and culture.</title>
        <authorList>
            <person name="Gilroy R."/>
            <person name="Ravi A."/>
            <person name="Getino M."/>
            <person name="Pursley I."/>
            <person name="Horton D.L."/>
            <person name="Alikhan N.F."/>
            <person name="Baker D."/>
            <person name="Gharbi K."/>
            <person name="Hall N."/>
            <person name="Watson M."/>
            <person name="Adriaenssens E.M."/>
            <person name="Foster-Nyarko E."/>
            <person name="Jarju S."/>
            <person name="Secka A."/>
            <person name="Antonio M."/>
            <person name="Oren A."/>
            <person name="Chaudhuri R.R."/>
            <person name="La Ragione R."/>
            <person name="Hildebrand F."/>
            <person name="Pallen M.J."/>
        </authorList>
    </citation>
    <scope>NUCLEOTIDE SEQUENCE</scope>
    <source>
        <strain evidence="5">4920</strain>
    </source>
</reference>
<name>A0A9D1NH93_9FIRM</name>
<dbReference type="Proteomes" id="UP000886743">
    <property type="component" value="Unassembled WGS sequence"/>
</dbReference>
<dbReference type="PROSITE" id="PS00041">
    <property type="entry name" value="HTH_ARAC_FAMILY_1"/>
    <property type="match status" value="1"/>
</dbReference>
<dbReference type="InterPro" id="IPR018062">
    <property type="entry name" value="HTH_AraC-typ_CS"/>
</dbReference>
<organism evidence="5 6">
    <name type="scientific">Candidatus Aphodoplasma excrementigallinarum</name>
    <dbReference type="NCBI Taxonomy" id="2840673"/>
    <lineage>
        <taxon>Bacteria</taxon>
        <taxon>Bacillati</taxon>
        <taxon>Bacillota</taxon>
        <taxon>Clostridia</taxon>
        <taxon>Eubacteriales</taxon>
        <taxon>Candidatus Aphodoplasma</taxon>
    </lineage>
</organism>
<dbReference type="Gene3D" id="1.10.10.60">
    <property type="entry name" value="Homeodomain-like"/>
    <property type="match status" value="2"/>
</dbReference>
<evidence type="ECO:0000313" key="5">
    <source>
        <dbReference type="EMBL" id="HIV03133.1"/>
    </source>
</evidence>
<evidence type="ECO:0000256" key="3">
    <source>
        <dbReference type="ARBA" id="ARBA00023163"/>
    </source>
</evidence>
<dbReference type="InterPro" id="IPR003313">
    <property type="entry name" value="AraC-bd"/>
</dbReference>
<protein>
    <submittedName>
        <fullName evidence="5">Helix-turn-helix domain-containing protein</fullName>
    </submittedName>
</protein>
<dbReference type="Pfam" id="PF02311">
    <property type="entry name" value="AraC_binding"/>
    <property type="match status" value="1"/>
</dbReference>
<comment type="caution">
    <text evidence="5">The sequence shown here is derived from an EMBL/GenBank/DDBJ whole genome shotgun (WGS) entry which is preliminary data.</text>
</comment>
<dbReference type="AlphaFoldDB" id="A0A9D1NH93"/>
<dbReference type="SUPFAM" id="SSF46689">
    <property type="entry name" value="Homeodomain-like"/>
    <property type="match status" value="2"/>
</dbReference>
<dbReference type="PROSITE" id="PS01124">
    <property type="entry name" value="HTH_ARAC_FAMILY_2"/>
    <property type="match status" value="1"/>
</dbReference>
<dbReference type="Pfam" id="PF12833">
    <property type="entry name" value="HTH_18"/>
    <property type="match status" value="1"/>
</dbReference>
<reference evidence="5" key="1">
    <citation type="submission" date="2020-10" db="EMBL/GenBank/DDBJ databases">
        <authorList>
            <person name="Gilroy R."/>
        </authorList>
    </citation>
    <scope>NUCLEOTIDE SEQUENCE</scope>
    <source>
        <strain evidence="5">4920</strain>
    </source>
</reference>
<dbReference type="Gene3D" id="2.60.120.10">
    <property type="entry name" value="Jelly Rolls"/>
    <property type="match status" value="1"/>
</dbReference>
<feature type="domain" description="HTH araC/xylS-type" evidence="4">
    <location>
        <begin position="183"/>
        <end position="281"/>
    </location>
</feature>
<dbReference type="SMART" id="SM00342">
    <property type="entry name" value="HTH_ARAC"/>
    <property type="match status" value="1"/>
</dbReference>
<dbReference type="EMBL" id="DVOF01000178">
    <property type="protein sequence ID" value="HIV03133.1"/>
    <property type="molecule type" value="Genomic_DNA"/>
</dbReference>
<evidence type="ECO:0000256" key="1">
    <source>
        <dbReference type="ARBA" id="ARBA00023015"/>
    </source>
</evidence>
<evidence type="ECO:0000259" key="4">
    <source>
        <dbReference type="PROSITE" id="PS01124"/>
    </source>
</evidence>
<evidence type="ECO:0000256" key="2">
    <source>
        <dbReference type="ARBA" id="ARBA00023125"/>
    </source>
</evidence>
<dbReference type="GO" id="GO:0003700">
    <property type="term" value="F:DNA-binding transcription factor activity"/>
    <property type="evidence" value="ECO:0007669"/>
    <property type="project" value="InterPro"/>
</dbReference>
<dbReference type="InterPro" id="IPR009057">
    <property type="entry name" value="Homeodomain-like_sf"/>
</dbReference>
<dbReference type="SUPFAM" id="SSF51215">
    <property type="entry name" value="Regulatory protein AraC"/>
    <property type="match status" value="1"/>
</dbReference>
<keyword evidence="1" id="KW-0805">Transcription regulation</keyword>
<accession>A0A9D1NH93</accession>
<dbReference type="InterPro" id="IPR037923">
    <property type="entry name" value="HTH-like"/>
</dbReference>
<gene>
    <name evidence="5" type="ORF">IAC74_06120</name>
</gene>
<evidence type="ECO:0000313" key="6">
    <source>
        <dbReference type="Proteomes" id="UP000886743"/>
    </source>
</evidence>
<sequence>MRVYREADFLDPRENISIQKCHAFTDEPPHTHEFVEMVYICDGSATQYIGENAYEVGRGDLLFIDVGQPHAFCHIRSLSYLNILLKPSFISEKLMDADTIFDVFTLSAFSDYEGSVESPARRVSFRGAELLEVQALLEQMLGEFEKKKTGYRSVLQGGLQILFAKTLRAMCREPVGGVELPFSALMAYIEDNLSQKLTPSDLAARCFYSPSYFCRVFKACYGLPPSSYIRKKRIEKAAQYLCETDYSVEKVIELVGYPDRKLFFKHFKEQTGKTPKAFRTEAQK</sequence>
<proteinExistence type="predicted"/>
<dbReference type="InterPro" id="IPR018060">
    <property type="entry name" value="HTH_AraC"/>
</dbReference>
<dbReference type="PANTHER" id="PTHR43280">
    <property type="entry name" value="ARAC-FAMILY TRANSCRIPTIONAL REGULATOR"/>
    <property type="match status" value="1"/>
</dbReference>